<feature type="region of interest" description="Disordered" evidence="1">
    <location>
        <begin position="47"/>
        <end position="70"/>
    </location>
</feature>
<evidence type="ECO:0000256" key="1">
    <source>
        <dbReference type="SAM" id="MobiDB-lite"/>
    </source>
</evidence>
<keyword evidence="3" id="KW-1185">Reference proteome</keyword>
<dbReference type="AlphaFoldDB" id="A0A1G7Y7A7"/>
<organism evidence="2 3">
    <name type="scientific">Propionivibrio dicarboxylicus</name>
    <dbReference type="NCBI Taxonomy" id="83767"/>
    <lineage>
        <taxon>Bacteria</taxon>
        <taxon>Pseudomonadati</taxon>
        <taxon>Pseudomonadota</taxon>
        <taxon>Betaproteobacteria</taxon>
        <taxon>Rhodocyclales</taxon>
        <taxon>Rhodocyclaceae</taxon>
        <taxon>Propionivibrio</taxon>
    </lineage>
</organism>
<reference evidence="2 3" key="1">
    <citation type="submission" date="2016-10" db="EMBL/GenBank/DDBJ databases">
        <authorList>
            <person name="de Groot N.N."/>
        </authorList>
    </citation>
    <scope>NUCLEOTIDE SEQUENCE [LARGE SCALE GENOMIC DNA]</scope>
    <source>
        <strain evidence="2 3">DSM 5885</strain>
    </source>
</reference>
<dbReference type="Pfam" id="PF04102">
    <property type="entry name" value="SlyX"/>
    <property type="match status" value="1"/>
</dbReference>
<dbReference type="PANTHER" id="PTHR36508:SF1">
    <property type="entry name" value="PROTEIN SLYX"/>
    <property type="match status" value="1"/>
</dbReference>
<dbReference type="Gene3D" id="1.20.5.300">
    <property type="match status" value="1"/>
</dbReference>
<dbReference type="EMBL" id="FNCY01000002">
    <property type="protein sequence ID" value="SDG92166.1"/>
    <property type="molecule type" value="Genomic_DNA"/>
</dbReference>
<dbReference type="STRING" id="83767.SAMN05660652_00912"/>
<evidence type="ECO:0000313" key="3">
    <source>
        <dbReference type="Proteomes" id="UP000198607"/>
    </source>
</evidence>
<dbReference type="RefSeq" id="WP_091934305.1">
    <property type="nucleotide sequence ID" value="NZ_FNCY01000002.1"/>
</dbReference>
<accession>A0A1G7Y7A7</accession>
<sequence>MTDRITELEIKLSLTEDLIEELNRTVFRQQEQLDLLQAQLRHLYRQMQSQNETADPTAVTTPRDEIPPHY</sequence>
<dbReference type="NCBIfam" id="NF003316">
    <property type="entry name" value="PRK04325.1"/>
    <property type="match status" value="1"/>
</dbReference>
<feature type="compositionally biased region" description="Polar residues" evidence="1">
    <location>
        <begin position="47"/>
        <end position="60"/>
    </location>
</feature>
<dbReference type="OrthoDB" id="5297107at2"/>
<dbReference type="Proteomes" id="UP000198607">
    <property type="component" value="Unassembled WGS sequence"/>
</dbReference>
<evidence type="ECO:0000313" key="2">
    <source>
        <dbReference type="EMBL" id="SDG92166.1"/>
    </source>
</evidence>
<proteinExistence type="predicted"/>
<gene>
    <name evidence="2" type="ORF">SAMN05660652_00912</name>
</gene>
<name>A0A1G7Y7A7_9RHOO</name>
<dbReference type="PANTHER" id="PTHR36508">
    <property type="entry name" value="PROTEIN SLYX"/>
    <property type="match status" value="1"/>
</dbReference>
<dbReference type="InterPro" id="IPR007236">
    <property type="entry name" value="SlyX"/>
</dbReference>
<protein>
    <submittedName>
        <fullName evidence="2">SlyX protein</fullName>
    </submittedName>
</protein>